<name>A0A0P1GPQ5_9RHOB</name>
<accession>A0A0P1GPQ5</accession>
<keyword evidence="2" id="KW-1185">Reference proteome</keyword>
<sequence>MKSLIAIQEGQIPLEKIKQLEATLREVYAQHVSDGKLTIIWNVADRQHTITDRRWSRSSACSVSVPDGFCGDKREAFLLDLDKRWRAISGQHPDQTSFVAFDNKRFDEVVKGNLERFSPAGRFLYLSKIMFRVLVSKMRHGILITRFNQ</sequence>
<dbReference type="STRING" id="340021.TM5383_01631"/>
<dbReference type="Proteomes" id="UP000051681">
    <property type="component" value="Unassembled WGS sequence"/>
</dbReference>
<reference evidence="1 2" key="1">
    <citation type="submission" date="2015-09" db="EMBL/GenBank/DDBJ databases">
        <authorList>
            <consortium name="Swine Surveillance"/>
        </authorList>
    </citation>
    <scope>NUCLEOTIDE SEQUENCE [LARGE SCALE GENOMIC DNA]</scope>
    <source>
        <strain evidence="1 2">CECT 8383</strain>
    </source>
</reference>
<proteinExistence type="predicted"/>
<dbReference type="EMBL" id="CYSF01000007">
    <property type="protein sequence ID" value="CUH84421.1"/>
    <property type="molecule type" value="Genomic_DNA"/>
</dbReference>
<protein>
    <submittedName>
        <fullName evidence="1">Uncharacterized protein</fullName>
    </submittedName>
</protein>
<organism evidence="1 2">
    <name type="scientific">Thalassovita mediterranea</name>
    <dbReference type="NCBI Taxonomy" id="340021"/>
    <lineage>
        <taxon>Bacteria</taxon>
        <taxon>Pseudomonadati</taxon>
        <taxon>Pseudomonadota</taxon>
        <taxon>Alphaproteobacteria</taxon>
        <taxon>Rhodobacterales</taxon>
        <taxon>Roseobacteraceae</taxon>
        <taxon>Thalassovita</taxon>
    </lineage>
</organism>
<evidence type="ECO:0000313" key="1">
    <source>
        <dbReference type="EMBL" id="CUH84421.1"/>
    </source>
</evidence>
<dbReference type="RefSeq" id="WP_058318531.1">
    <property type="nucleotide sequence ID" value="NZ_CYSF01000007.1"/>
</dbReference>
<dbReference type="AlphaFoldDB" id="A0A0P1GPQ5"/>
<evidence type="ECO:0000313" key="2">
    <source>
        <dbReference type="Proteomes" id="UP000051681"/>
    </source>
</evidence>
<gene>
    <name evidence="1" type="ORF">TM5383_01631</name>
</gene>